<feature type="compositionally biased region" description="Basic and acidic residues" evidence="1">
    <location>
        <begin position="690"/>
        <end position="711"/>
    </location>
</feature>
<evidence type="ECO:0000256" key="1">
    <source>
        <dbReference type="SAM" id="MobiDB-lite"/>
    </source>
</evidence>
<name>D4M038_9FIRM</name>
<feature type="region of interest" description="Disordered" evidence="1">
    <location>
        <begin position="32"/>
        <end position="192"/>
    </location>
</feature>
<dbReference type="AlphaFoldDB" id="D4M038"/>
<feature type="region of interest" description="Disordered" evidence="1">
    <location>
        <begin position="690"/>
        <end position="753"/>
    </location>
</feature>
<dbReference type="RefSeq" id="WP_015529956.1">
    <property type="nucleotide sequence ID" value="NC_021015.1"/>
</dbReference>
<dbReference type="KEGG" id="rto:RTO_29890"/>
<dbReference type="STRING" id="33039.ERS852502_02478"/>
<dbReference type="HOGENOM" id="CLU_305633_0_0_9"/>
<dbReference type="Proteomes" id="UP000008956">
    <property type="component" value="Chromosome"/>
</dbReference>
<feature type="compositionally biased region" description="Low complexity" evidence="1">
    <location>
        <begin position="453"/>
        <end position="479"/>
    </location>
</feature>
<protein>
    <submittedName>
        <fullName evidence="2">Uncharacterized protein</fullName>
    </submittedName>
</protein>
<reference evidence="2 3" key="2">
    <citation type="submission" date="2010-03" db="EMBL/GenBank/DDBJ databases">
        <authorList>
            <person name="Pajon A."/>
        </authorList>
    </citation>
    <scope>NUCLEOTIDE SEQUENCE [LARGE SCALE GENOMIC DNA]</scope>
    <source>
        <strain evidence="2 3">L2-14</strain>
    </source>
</reference>
<feature type="compositionally biased region" description="Polar residues" evidence="1">
    <location>
        <begin position="510"/>
        <end position="523"/>
    </location>
</feature>
<feature type="compositionally biased region" description="Basic and acidic residues" evidence="1">
    <location>
        <begin position="724"/>
        <end position="739"/>
    </location>
</feature>
<feature type="compositionally biased region" description="Basic and acidic residues" evidence="1">
    <location>
        <begin position="63"/>
        <end position="94"/>
    </location>
</feature>
<feature type="compositionally biased region" description="Basic and acidic residues" evidence="1">
    <location>
        <begin position="495"/>
        <end position="509"/>
    </location>
</feature>
<feature type="compositionally biased region" description="Polar residues" evidence="1">
    <location>
        <begin position="131"/>
        <end position="141"/>
    </location>
</feature>
<accession>D4M038</accession>
<gene>
    <name evidence="2" type="ORF">RTO_29890</name>
</gene>
<feature type="compositionally biased region" description="Low complexity" evidence="1">
    <location>
        <begin position="106"/>
        <end position="121"/>
    </location>
</feature>
<sequence>MKNKSRWLALMLTGSMVISPLSYTRTYAAENEQQCETNLQETVEVEEADLDKKQDESQTEDAGNVKEDKRDDDLTKEDQTEESDKVDNSSDKSDNQNSIEAETKPNLENNSENNSENNLENNSEEKDTETTGKNPGTTVSDQVADEKTDNKDTQIKDETGKSEPSMDSNDSTNTPEPELPPLKEAPSVTGESVKVVKEDAEEFKMFKVSESTVVEKDGELDITIKTNNTGFDALYLGSKDDLLKASVIERTQDEEGAWTFHFNVPKEKAGQTIPVSLRKSKDQTWYDKQYLWMYIPNPGETSTPDPAPTPTPTPDPVPNPNPAPEATVANGIYSMDVTSSSSMFKVVDCILTAKDGKMSAVLTLSGTGYGYLYMGTKEEAASADQSSWIPYQVNEEGKYTYTVPVEALDKEIAVAAYSIKKGIWYDRTLTFQSETMKKIADLNSTDSENKGDSGNNGNTGNSGTTGGSSNTGNTGTNNSAFPGGSVSGTNSGKTDGNDGKADNVSKYESDTSGSTSHVDSGTTLKDGVYTPDRFTWSGGTGKVQITCNKVTIQNGQAYATLVFSSDHYQYVKANGNKYYTTKGGGSATAVIPVALNQNNKIIGMTDKMSVAHEIEYTIFIYLAAANGGTSANGTDASTSSNQKLDEKAPEIIGLEYQSETKLDYAEYFKIYHYDQGIVLLEIDMTKDTARDPEKAEETKSENEKSAEDKEKSSKKKVASVTINRSEDSKNSDAESKVDASAEESAASDNNGTSEQELAAELYKGNVVKYLIVPEDVEVPVGLEQDMIIVKKPVDHTYAESDEILNTMKDLDLLDNIAAVGMKSKDCTVSEIADKMKAKDGEKNAEVAYAGTADKLKLKNFVKSEVNLALFTGDILPREDSEENAAKDTDKIADKDSKDTKETLTVEEKAEQFEELTEKLAMLGIPVLVDRSSEEKTELGKQEWIKVYGVLYGCEELTNEKFDAAVAAAEK</sequence>
<dbReference type="PATRIC" id="fig|657313.3.peg.2874"/>
<feature type="compositionally biased region" description="Pro residues" evidence="1">
    <location>
        <begin position="305"/>
        <end position="323"/>
    </location>
</feature>
<feature type="compositionally biased region" description="Polar residues" evidence="1">
    <location>
        <begin position="165"/>
        <end position="174"/>
    </location>
</feature>
<feature type="region of interest" description="Disordered" evidence="1">
    <location>
        <begin position="297"/>
        <end position="325"/>
    </location>
</feature>
<evidence type="ECO:0000313" key="3">
    <source>
        <dbReference type="Proteomes" id="UP000008956"/>
    </source>
</evidence>
<reference evidence="2 3" key="1">
    <citation type="submission" date="2010-03" db="EMBL/GenBank/DDBJ databases">
        <title>The genome sequence of Ruminococcus torques L2-14.</title>
        <authorList>
            <consortium name="metaHIT consortium -- http://www.metahit.eu/"/>
            <person name="Pajon A."/>
            <person name="Turner K."/>
            <person name="Parkhill J."/>
            <person name="Duncan S."/>
            <person name="Flint H."/>
        </authorList>
    </citation>
    <scope>NUCLEOTIDE SEQUENCE [LARGE SCALE GENOMIC DNA]</scope>
    <source>
        <strain evidence="2 3">L2-14</strain>
    </source>
</reference>
<organism evidence="2 3">
    <name type="scientific">[Ruminococcus] torques L2-14</name>
    <dbReference type="NCBI Taxonomy" id="657313"/>
    <lineage>
        <taxon>Bacteria</taxon>
        <taxon>Bacillati</taxon>
        <taxon>Bacillota</taxon>
        <taxon>Clostridia</taxon>
        <taxon>Lachnospirales</taxon>
        <taxon>Lachnospiraceae</taxon>
        <taxon>Mediterraneibacter</taxon>
    </lineage>
</organism>
<proteinExistence type="predicted"/>
<dbReference type="EMBL" id="FP929055">
    <property type="protein sequence ID" value="CBL27398.1"/>
    <property type="molecule type" value="Genomic_DNA"/>
</dbReference>
<feature type="compositionally biased region" description="Polar residues" evidence="1">
    <location>
        <begin position="32"/>
        <end position="41"/>
    </location>
</feature>
<feature type="region of interest" description="Disordered" evidence="1">
    <location>
        <begin position="443"/>
        <end position="524"/>
    </location>
</feature>
<feature type="compositionally biased region" description="Basic and acidic residues" evidence="1">
    <location>
        <begin position="144"/>
        <end position="161"/>
    </location>
</feature>
<evidence type="ECO:0000313" key="2">
    <source>
        <dbReference type="EMBL" id="CBL27398.1"/>
    </source>
</evidence>